<reference evidence="8 9" key="1">
    <citation type="submission" date="2018-02" db="EMBL/GenBank/DDBJ databases">
        <title>The genomes of Aspergillus section Nigri reveals drivers in fungal speciation.</title>
        <authorList>
            <consortium name="DOE Joint Genome Institute"/>
            <person name="Vesth T.C."/>
            <person name="Nybo J."/>
            <person name="Theobald S."/>
            <person name="Brandl J."/>
            <person name="Frisvad J.C."/>
            <person name="Nielsen K.F."/>
            <person name="Lyhne E.K."/>
            <person name="Kogle M.E."/>
            <person name="Kuo A."/>
            <person name="Riley R."/>
            <person name="Clum A."/>
            <person name="Nolan M."/>
            <person name="Lipzen A."/>
            <person name="Salamov A."/>
            <person name="Henrissat B."/>
            <person name="Wiebenga A."/>
            <person name="De vries R.P."/>
            <person name="Grigoriev I.V."/>
            <person name="Mortensen U.H."/>
            <person name="Andersen M.R."/>
            <person name="Baker S.E."/>
        </authorList>
    </citation>
    <scope>NUCLEOTIDE SEQUENCE [LARGE SCALE GENOMIC DNA]</scope>
    <source>
        <strain evidence="8 9">CBS 707.79</strain>
    </source>
</reference>
<dbReference type="InterPro" id="IPR051089">
    <property type="entry name" value="prtT"/>
</dbReference>
<evidence type="ECO:0000313" key="8">
    <source>
        <dbReference type="EMBL" id="PYH92521.1"/>
    </source>
</evidence>
<keyword evidence="9" id="KW-1185">Reference proteome</keyword>
<evidence type="ECO:0000256" key="3">
    <source>
        <dbReference type="ARBA" id="ARBA00023015"/>
    </source>
</evidence>
<gene>
    <name evidence="8" type="ORF">BO71DRAFT_329731</name>
</gene>
<protein>
    <recommendedName>
        <fullName evidence="10">Transcription factor domain-containing protein</fullName>
    </recommendedName>
</protein>
<dbReference type="GO" id="GO:0000976">
    <property type="term" value="F:transcription cis-regulatory region binding"/>
    <property type="evidence" value="ECO:0007669"/>
    <property type="project" value="TreeGrafter"/>
</dbReference>
<feature type="non-terminal residue" evidence="8">
    <location>
        <position position="1"/>
    </location>
</feature>
<keyword evidence="6" id="KW-0539">Nucleus</keyword>
<evidence type="ECO:0000256" key="7">
    <source>
        <dbReference type="SAM" id="SignalP"/>
    </source>
</evidence>
<dbReference type="Proteomes" id="UP000247810">
    <property type="component" value="Unassembled WGS sequence"/>
</dbReference>
<organism evidence="8 9">
    <name type="scientific">Aspergillus ellipticus CBS 707.79</name>
    <dbReference type="NCBI Taxonomy" id="1448320"/>
    <lineage>
        <taxon>Eukaryota</taxon>
        <taxon>Fungi</taxon>
        <taxon>Dikarya</taxon>
        <taxon>Ascomycota</taxon>
        <taxon>Pezizomycotina</taxon>
        <taxon>Eurotiomycetes</taxon>
        <taxon>Eurotiomycetidae</taxon>
        <taxon>Eurotiales</taxon>
        <taxon>Aspergillaceae</taxon>
        <taxon>Aspergillus</taxon>
        <taxon>Aspergillus subgen. Circumdati</taxon>
    </lineage>
</organism>
<dbReference type="EMBL" id="KZ825914">
    <property type="protein sequence ID" value="PYH92521.1"/>
    <property type="molecule type" value="Genomic_DNA"/>
</dbReference>
<dbReference type="GO" id="GO:0000981">
    <property type="term" value="F:DNA-binding transcription factor activity, RNA polymerase II-specific"/>
    <property type="evidence" value="ECO:0007669"/>
    <property type="project" value="TreeGrafter"/>
</dbReference>
<dbReference type="PANTHER" id="PTHR31845">
    <property type="entry name" value="FINGER DOMAIN PROTEIN, PUTATIVE-RELATED"/>
    <property type="match status" value="1"/>
</dbReference>
<evidence type="ECO:0000313" key="9">
    <source>
        <dbReference type="Proteomes" id="UP000247810"/>
    </source>
</evidence>
<dbReference type="OrthoDB" id="5226580at2759"/>
<accession>A0A319D5S1</accession>
<name>A0A319D5S1_9EURO</name>
<proteinExistence type="predicted"/>
<dbReference type="AlphaFoldDB" id="A0A319D5S1"/>
<evidence type="ECO:0008006" key="10">
    <source>
        <dbReference type="Google" id="ProtNLM"/>
    </source>
</evidence>
<evidence type="ECO:0000256" key="2">
    <source>
        <dbReference type="ARBA" id="ARBA00022833"/>
    </source>
</evidence>
<sequence>VPTLRRQSPFLLLCIMTACLEHNPSLQQTMEEEVRKAVAHRVVVNNERSMDILQGLLVHLSWYHYHWHASHTQAFMLTQMAIVLVVDLGLDRDENFKTHVMPCDVKYYLTEQQDYHHSPTGQRALLGCHYLCFTSSLFRRQLTIRSTKWMDKCTETLAQEAEYPTDLFLRTYVDIESLARTSQSFFEETAQGSIQDLVWKRIFESMETQQNRMEKLLSQRELSENWALQLELYALPTLVLGQALGRQRYVFYLIEIKQLSKLTYSAYKGVTTFLAIPATVAVHLPTASFVIIWHSLMVLSKLSLIFGSQTEIVEIRKKTVHDVGLALMRKLDEMSRGDDVWANCKRIIGSMVSWLENSKSEPQRPQTSS</sequence>
<keyword evidence="3" id="KW-0805">Transcription regulation</keyword>
<evidence type="ECO:0000256" key="6">
    <source>
        <dbReference type="ARBA" id="ARBA00023242"/>
    </source>
</evidence>
<keyword evidence="2" id="KW-0862">Zinc</keyword>
<feature type="chain" id="PRO_5016448661" description="Transcription factor domain-containing protein" evidence="7">
    <location>
        <begin position="23"/>
        <end position="369"/>
    </location>
</feature>
<dbReference type="STRING" id="1448320.A0A319D5S1"/>
<dbReference type="PANTHER" id="PTHR31845:SF10">
    <property type="entry name" value="ZN(II)2CYS6 TRANSCRIPTION FACTOR (EUROFUNG)"/>
    <property type="match status" value="1"/>
</dbReference>
<keyword evidence="4" id="KW-0238">DNA-binding</keyword>
<dbReference type="GO" id="GO:0005634">
    <property type="term" value="C:nucleus"/>
    <property type="evidence" value="ECO:0007669"/>
    <property type="project" value="UniProtKB-SubCell"/>
</dbReference>
<keyword evidence="7" id="KW-0732">Signal</keyword>
<evidence type="ECO:0000256" key="1">
    <source>
        <dbReference type="ARBA" id="ARBA00004123"/>
    </source>
</evidence>
<feature type="signal peptide" evidence="7">
    <location>
        <begin position="1"/>
        <end position="22"/>
    </location>
</feature>
<evidence type="ECO:0000256" key="5">
    <source>
        <dbReference type="ARBA" id="ARBA00023163"/>
    </source>
</evidence>
<keyword evidence="5" id="KW-0804">Transcription</keyword>
<dbReference type="VEuPathDB" id="FungiDB:BO71DRAFT_329731"/>
<comment type="subcellular location">
    <subcellularLocation>
        <location evidence="1">Nucleus</location>
    </subcellularLocation>
</comment>
<evidence type="ECO:0000256" key="4">
    <source>
        <dbReference type="ARBA" id="ARBA00023125"/>
    </source>
</evidence>